<evidence type="ECO:0000256" key="4">
    <source>
        <dbReference type="ARBA" id="ARBA00023002"/>
    </source>
</evidence>
<dbReference type="GO" id="GO:0045454">
    <property type="term" value="P:cell redox homeostasis"/>
    <property type="evidence" value="ECO:0007669"/>
    <property type="project" value="TreeGrafter"/>
</dbReference>
<organism evidence="7 8">
    <name type="scientific">Fistulifera solaris</name>
    <name type="common">Oleaginous diatom</name>
    <dbReference type="NCBI Taxonomy" id="1519565"/>
    <lineage>
        <taxon>Eukaryota</taxon>
        <taxon>Sar</taxon>
        <taxon>Stramenopiles</taxon>
        <taxon>Ochrophyta</taxon>
        <taxon>Bacillariophyta</taxon>
        <taxon>Bacillariophyceae</taxon>
        <taxon>Bacillariophycidae</taxon>
        <taxon>Naviculales</taxon>
        <taxon>Naviculaceae</taxon>
        <taxon>Fistulifera</taxon>
    </lineage>
</organism>
<evidence type="ECO:0000256" key="5">
    <source>
        <dbReference type="SAM" id="SignalP"/>
    </source>
</evidence>
<gene>
    <name evidence="7" type="ORF">FisN_4Lh389</name>
</gene>
<dbReference type="Pfam" id="PF08534">
    <property type="entry name" value="Redoxin"/>
    <property type="match status" value="1"/>
</dbReference>
<dbReference type="GO" id="GO:0005737">
    <property type="term" value="C:cytoplasm"/>
    <property type="evidence" value="ECO:0007669"/>
    <property type="project" value="TreeGrafter"/>
</dbReference>
<keyword evidence="8" id="KW-1185">Reference proteome</keyword>
<feature type="signal peptide" evidence="5">
    <location>
        <begin position="1"/>
        <end position="18"/>
    </location>
</feature>
<protein>
    <recommendedName>
        <fullName evidence="6">Redoxin domain-containing protein</fullName>
    </recommendedName>
</protein>
<dbReference type="InterPro" id="IPR037944">
    <property type="entry name" value="PRX5-like"/>
</dbReference>
<comment type="caution">
    <text evidence="7">The sequence shown here is derived from an EMBL/GenBank/DDBJ whole genome shotgun (WGS) entry which is preliminary data.</text>
</comment>
<evidence type="ECO:0000313" key="7">
    <source>
        <dbReference type="EMBL" id="GAX19408.1"/>
    </source>
</evidence>
<evidence type="ECO:0000259" key="6">
    <source>
        <dbReference type="Pfam" id="PF08534"/>
    </source>
</evidence>
<accession>A0A1Z5K007</accession>
<dbReference type="InterPro" id="IPR013740">
    <property type="entry name" value="Redoxin"/>
</dbReference>
<name>A0A1Z5K007_FISSO</name>
<sequence>MKLFKASAFLSAVAHAAAFTCRSAFGVRSMSALGIAVGDKIPDVGLMKGFPDVKTTMQVPGYLEKADALKSAGIDGVLVYCVNDPAVMQAWSENQGVKGDFVTLMGDPSGAFTKALDLEMTHPGPVSVGIIGRSKRFALIVKDGTVTHVAVSEAEGDPAGDSDPSASLAEAMLEAIEKGVLSK</sequence>
<evidence type="ECO:0000313" key="8">
    <source>
        <dbReference type="Proteomes" id="UP000198406"/>
    </source>
</evidence>
<dbReference type="AlphaFoldDB" id="A0A1Z5K007"/>
<evidence type="ECO:0000256" key="3">
    <source>
        <dbReference type="ARBA" id="ARBA00022862"/>
    </source>
</evidence>
<dbReference type="GO" id="GO:0008379">
    <property type="term" value="F:thioredoxin peroxidase activity"/>
    <property type="evidence" value="ECO:0007669"/>
    <property type="project" value="InterPro"/>
</dbReference>
<dbReference type="GO" id="GO:0042744">
    <property type="term" value="P:hydrogen peroxide catabolic process"/>
    <property type="evidence" value="ECO:0007669"/>
    <property type="project" value="TreeGrafter"/>
</dbReference>
<keyword evidence="4" id="KW-0560">Oxidoreductase</keyword>
<keyword evidence="3" id="KW-0049">Antioxidant</keyword>
<dbReference type="Gene3D" id="3.40.30.10">
    <property type="entry name" value="Glutaredoxin"/>
    <property type="match status" value="1"/>
</dbReference>
<dbReference type="EMBL" id="BDSP01000136">
    <property type="protein sequence ID" value="GAX19408.1"/>
    <property type="molecule type" value="Genomic_DNA"/>
</dbReference>
<dbReference type="PANTHER" id="PTHR10430:SF16">
    <property type="entry name" value="PEROXIREDOXIN-5, MITOCHONDRIAL"/>
    <property type="match status" value="1"/>
</dbReference>
<dbReference type="SUPFAM" id="SSF52833">
    <property type="entry name" value="Thioredoxin-like"/>
    <property type="match status" value="1"/>
</dbReference>
<dbReference type="OrthoDB" id="1882547at2759"/>
<feature type="domain" description="Redoxin" evidence="6">
    <location>
        <begin position="58"/>
        <end position="155"/>
    </location>
</feature>
<reference evidence="7 8" key="1">
    <citation type="journal article" date="2015" name="Plant Cell">
        <title>Oil accumulation by the oleaginous diatom Fistulifera solaris as revealed by the genome and transcriptome.</title>
        <authorList>
            <person name="Tanaka T."/>
            <person name="Maeda Y."/>
            <person name="Veluchamy A."/>
            <person name="Tanaka M."/>
            <person name="Abida H."/>
            <person name="Marechal E."/>
            <person name="Bowler C."/>
            <person name="Muto M."/>
            <person name="Sunaga Y."/>
            <person name="Tanaka M."/>
            <person name="Yoshino T."/>
            <person name="Taniguchi T."/>
            <person name="Fukuda Y."/>
            <person name="Nemoto M."/>
            <person name="Matsumoto M."/>
            <person name="Wong P.S."/>
            <person name="Aburatani S."/>
            <person name="Fujibuchi W."/>
        </authorList>
    </citation>
    <scope>NUCLEOTIDE SEQUENCE [LARGE SCALE GENOMIC DNA]</scope>
    <source>
        <strain evidence="7 8">JPCC DA0580</strain>
    </source>
</reference>
<keyword evidence="5" id="KW-0732">Signal</keyword>
<keyword evidence="2" id="KW-0575">Peroxidase</keyword>
<dbReference type="PANTHER" id="PTHR10430">
    <property type="entry name" value="PEROXIREDOXIN"/>
    <property type="match status" value="1"/>
</dbReference>
<dbReference type="InParanoid" id="A0A1Z5K007"/>
<feature type="chain" id="PRO_5013210135" description="Redoxin domain-containing protein" evidence="5">
    <location>
        <begin position="19"/>
        <end position="183"/>
    </location>
</feature>
<proteinExistence type="inferred from homology"/>
<evidence type="ECO:0000256" key="2">
    <source>
        <dbReference type="ARBA" id="ARBA00022559"/>
    </source>
</evidence>
<dbReference type="Proteomes" id="UP000198406">
    <property type="component" value="Unassembled WGS sequence"/>
</dbReference>
<dbReference type="InterPro" id="IPR036249">
    <property type="entry name" value="Thioredoxin-like_sf"/>
</dbReference>
<comment type="similarity">
    <text evidence="1">Belongs to the peroxiredoxin family. Prx5 subfamily.</text>
</comment>
<dbReference type="GO" id="GO:0034599">
    <property type="term" value="P:cellular response to oxidative stress"/>
    <property type="evidence" value="ECO:0007669"/>
    <property type="project" value="InterPro"/>
</dbReference>
<evidence type="ECO:0000256" key="1">
    <source>
        <dbReference type="ARBA" id="ARBA00010505"/>
    </source>
</evidence>